<dbReference type="OrthoDB" id="361945at2"/>
<dbReference type="EMBL" id="CP000850">
    <property type="protein sequence ID" value="ABV98815.1"/>
    <property type="molecule type" value="Genomic_DNA"/>
</dbReference>
<dbReference type="eggNOG" id="ENOG502ZC50">
    <property type="taxonomic scope" value="Bacteria"/>
</dbReference>
<name>A8M7E2_SALAI</name>
<dbReference type="AlphaFoldDB" id="A8M7E2"/>
<protein>
    <submittedName>
        <fullName evidence="1">Uncharacterized protein</fullName>
    </submittedName>
</protein>
<proteinExistence type="predicted"/>
<dbReference type="STRING" id="391037.Sare_2991"/>
<organism evidence="1">
    <name type="scientific">Salinispora arenicola (strain CNS-205)</name>
    <dbReference type="NCBI Taxonomy" id="391037"/>
    <lineage>
        <taxon>Bacteria</taxon>
        <taxon>Bacillati</taxon>
        <taxon>Actinomycetota</taxon>
        <taxon>Actinomycetes</taxon>
        <taxon>Micromonosporales</taxon>
        <taxon>Micromonosporaceae</taxon>
        <taxon>Salinispora</taxon>
    </lineage>
</organism>
<sequence>MPVTVHDVARALPDILTLRERCRALAMLDAIMSPEWESRYYSFDTRWAPDEQMASMRNGSGDEWSIVFASAGAFVRGFDHESPMSPANNDEELWPGLVDTVPQIFSSYVDEPAFSYEGTLEATVCLWRQHGDDRWHAGELDFPGGDDPDGADKLFRVLVDGTPVAYQRFAEDYYGRAVNLEAVSEVFAGHPLTEKLVRRLNGDLLVADLAEDLAEIGYPSRPV</sequence>
<dbReference type="PATRIC" id="fig|391037.6.peg.3023"/>
<evidence type="ECO:0000313" key="1">
    <source>
        <dbReference type="EMBL" id="ABV98815.1"/>
    </source>
</evidence>
<dbReference type="KEGG" id="saq:Sare_2991"/>
<gene>
    <name evidence="1" type="ordered locus">Sare_2991</name>
</gene>
<dbReference type="HOGENOM" id="CLU_097508_0_0_11"/>
<accession>A8M7E2</accession>
<reference evidence="1" key="1">
    <citation type="submission" date="2007-10" db="EMBL/GenBank/DDBJ databases">
        <title>Complete sequence of Salinispora arenicola CNS-205.</title>
        <authorList>
            <consortium name="US DOE Joint Genome Institute"/>
            <person name="Copeland A."/>
            <person name="Lucas S."/>
            <person name="Lapidus A."/>
            <person name="Barry K."/>
            <person name="Glavina del Rio T."/>
            <person name="Dalin E."/>
            <person name="Tice H."/>
            <person name="Pitluck S."/>
            <person name="Foster B."/>
            <person name="Schmutz J."/>
            <person name="Larimer F."/>
            <person name="Land M."/>
            <person name="Hauser L."/>
            <person name="Kyrpides N."/>
            <person name="Ivanova N."/>
            <person name="Jensen P.R."/>
            <person name="Moore B.S."/>
            <person name="Penn K."/>
            <person name="Jenkins C."/>
            <person name="Udwary D."/>
            <person name="Xiang L."/>
            <person name="Gontang E."/>
            <person name="Richardson P."/>
        </authorList>
    </citation>
    <scope>NUCLEOTIDE SEQUENCE [LARGE SCALE GENOMIC DNA]</scope>
    <source>
        <strain evidence="1">CNS-205</strain>
    </source>
</reference>